<sequence>METNTSSSTKPSLTFNHLLSNSNEKNYLLWINKSAAIIGHDLDIFIIGKNFVPA</sequence>
<keyword evidence="2" id="KW-1185">Reference proteome</keyword>
<protein>
    <submittedName>
        <fullName evidence="1">Uncharacterized protein</fullName>
    </submittedName>
</protein>
<gene>
    <name evidence="1" type="ORF">G2W53_011660</name>
</gene>
<dbReference type="Proteomes" id="UP000634136">
    <property type="component" value="Unassembled WGS sequence"/>
</dbReference>
<organism evidence="1 2">
    <name type="scientific">Senna tora</name>
    <dbReference type="NCBI Taxonomy" id="362788"/>
    <lineage>
        <taxon>Eukaryota</taxon>
        <taxon>Viridiplantae</taxon>
        <taxon>Streptophyta</taxon>
        <taxon>Embryophyta</taxon>
        <taxon>Tracheophyta</taxon>
        <taxon>Spermatophyta</taxon>
        <taxon>Magnoliopsida</taxon>
        <taxon>eudicotyledons</taxon>
        <taxon>Gunneridae</taxon>
        <taxon>Pentapetalae</taxon>
        <taxon>rosids</taxon>
        <taxon>fabids</taxon>
        <taxon>Fabales</taxon>
        <taxon>Fabaceae</taxon>
        <taxon>Caesalpinioideae</taxon>
        <taxon>Cassia clade</taxon>
        <taxon>Senna</taxon>
    </lineage>
</organism>
<accession>A0A835CB02</accession>
<evidence type="ECO:0000313" key="1">
    <source>
        <dbReference type="EMBL" id="KAF7836801.1"/>
    </source>
</evidence>
<reference evidence="1" key="1">
    <citation type="submission" date="2020-09" db="EMBL/GenBank/DDBJ databases">
        <title>Genome-Enabled Discovery of Anthraquinone Biosynthesis in Senna tora.</title>
        <authorList>
            <person name="Kang S.-H."/>
            <person name="Pandey R.P."/>
            <person name="Lee C.-M."/>
            <person name="Sim J.-S."/>
            <person name="Jeong J.-T."/>
            <person name="Choi B.-S."/>
            <person name="Jung M."/>
            <person name="Ginzburg D."/>
            <person name="Zhao K."/>
            <person name="Won S.Y."/>
            <person name="Oh T.-J."/>
            <person name="Yu Y."/>
            <person name="Kim N.-H."/>
            <person name="Lee O.R."/>
            <person name="Lee T.-H."/>
            <person name="Bashyal P."/>
            <person name="Kim T.-S."/>
            <person name="Lee W.-H."/>
            <person name="Kawkins C."/>
            <person name="Kim C.-K."/>
            <person name="Kim J.S."/>
            <person name="Ahn B.O."/>
            <person name="Rhee S.Y."/>
            <person name="Sohng J.K."/>
        </authorList>
    </citation>
    <scope>NUCLEOTIDE SEQUENCE</scope>
    <source>
        <tissue evidence="1">Leaf</tissue>
    </source>
</reference>
<name>A0A835CB02_9FABA</name>
<comment type="caution">
    <text evidence="1">The sequence shown here is derived from an EMBL/GenBank/DDBJ whole genome shotgun (WGS) entry which is preliminary data.</text>
</comment>
<dbReference type="AlphaFoldDB" id="A0A835CB02"/>
<evidence type="ECO:0000313" key="2">
    <source>
        <dbReference type="Proteomes" id="UP000634136"/>
    </source>
</evidence>
<proteinExistence type="predicted"/>
<dbReference type="EMBL" id="JAAIUW010000004">
    <property type="protein sequence ID" value="KAF7836801.1"/>
    <property type="molecule type" value="Genomic_DNA"/>
</dbReference>